<organism evidence="1 2">
    <name type="scientific">Streblomastix strix</name>
    <dbReference type="NCBI Taxonomy" id="222440"/>
    <lineage>
        <taxon>Eukaryota</taxon>
        <taxon>Metamonada</taxon>
        <taxon>Preaxostyla</taxon>
        <taxon>Oxymonadida</taxon>
        <taxon>Streblomastigidae</taxon>
        <taxon>Streblomastix</taxon>
    </lineage>
</organism>
<name>A0A5J4WWL4_9EUKA</name>
<reference evidence="1 2" key="1">
    <citation type="submission" date="2019-03" db="EMBL/GenBank/DDBJ databases">
        <title>Single cell metagenomics reveals metabolic interactions within the superorganism composed of flagellate Streblomastix strix and complex community of Bacteroidetes bacteria on its surface.</title>
        <authorList>
            <person name="Treitli S.C."/>
            <person name="Kolisko M."/>
            <person name="Husnik F."/>
            <person name="Keeling P."/>
            <person name="Hampl V."/>
        </authorList>
    </citation>
    <scope>NUCLEOTIDE SEQUENCE [LARGE SCALE GENOMIC DNA]</scope>
    <source>
        <strain evidence="1">ST1C</strain>
    </source>
</reference>
<dbReference type="AlphaFoldDB" id="A0A5J4WWL4"/>
<evidence type="ECO:0000313" key="1">
    <source>
        <dbReference type="EMBL" id="KAA6398639.1"/>
    </source>
</evidence>
<evidence type="ECO:0000313" key="2">
    <source>
        <dbReference type="Proteomes" id="UP000324800"/>
    </source>
</evidence>
<protein>
    <submittedName>
        <fullName evidence="1">Uncharacterized protein</fullName>
    </submittedName>
</protein>
<sequence length="702" mass="81482">MSSYGQKKLNPFKNNLHSSLLNIDELQKYLTQPVAVLLEKTSNPSNRIDAFLQLTPLISTRVDSDIGKIPSPVLQLFFETIKSIIKNHRRIGNIDNREKEALYKFLRKFCSFATIAGRVFNWPQCILFLSHLFPIDKTKFIAGRDKNSPIQRIPRTTKNYSTYKDLRQFNGQEIHFHLLDKFLKYNGSTFLQSTLKFLTNGQIQGYPAFEMMISLMRIYYSNFIYVQPRYCPIKEVSQIQTLIVHLPKIYQFPPIGKEGRIDMIIRMVEFCGNQTNASDNSMEKFLLKISIILLEDGLYQRVQLQNPQAINIVDPNSQQNQFRNIHTLMMKGVHFLNVLAKCAVGIRSQQGQSVIEKPREINFADITSISNEIYKPSNGNEGVQKLQISLLNFGGQLLCENLQVKQASGQDNMTQMEMLELAEVQRIYANAFIIPDQLLLDLFVFWEKIPLVQDGARNDPDKIQPTSFFHKAIQNAKLELFIPALTYLERKYWIEPTTQQQGQSTSSQIQLHQVAQCRITPIIVDPSDILQLNNLFTLCKQQEMRRNEVDAAIDTLNKKKIDKDIIPHFETPNENKFLSAQRLLLLYIQILREKRILIPINPFELIKIPLEGQERQNLNNNNPPTFMNNYNKLLPSIMIFGSIPRNHEFIIHISEEDDIQTLRLRIARELQIEDFVRIKVNFNNKDVTYSRDRVLCLADSIW</sequence>
<proteinExistence type="predicted"/>
<accession>A0A5J4WWL4</accession>
<comment type="caution">
    <text evidence="1">The sequence shown here is derived from an EMBL/GenBank/DDBJ whole genome shotgun (WGS) entry which is preliminary data.</text>
</comment>
<dbReference type="EMBL" id="SNRW01000912">
    <property type="protein sequence ID" value="KAA6398639.1"/>
    <property type="molecule type" value="Genomic_DNA"/>
</dbReference>
<gene>
    <name evidence="1" type="ORF">EZS28_005835</name>
</gene>
<dbReference type="Proteomes" id="UP000324800">
    <property type="component" value="Unassembled WGS sequence"/>
</dbReference>